<keyword evidence="2" id="KW-0732">Signal</keyword>
<keyword evidence="4" id="KW-1185">Reference proteome</keyword>
<keyword evidence="1" id="KW-1133">Transmembrane helix</keyword>
<keyword evidence="1" id="KW-0472">Membrane</keyword>
<proteinExistence type="predicted"/>
<name>A0AAD6W674_9ROSI</name>
<dbReference type="EMBL" id="JAQIZT010000004">
    <property type="protein sequence ID" value="KAJ7000697.1"/>
    <property type="molecule type" value="Genomic_DNA"/>
</dbReference>
<evidence type="ECO:0000313" key="4">
    <source>
        <dbReference type="Proteomes" id="UP001164929"/>
    </source>
</evidence>
<sequence length="62" mass="7093">MLLLTCLLCSLLPIICIANAETIPQSKFLHLASLHMLWISVIVFQLSILYFNVRSIQMFLVD</sequence>
<keyword evidence="1" id="KW-0812">Transmembrane</keyword>
<protein>
    <submittedName>
        <fullName evidence="3">Uncharacterized protein</fullName>
    </submittedName>
</protein>
<organism evidence="3 4">
    <name type="scientific">Populus alba x Populus x berolinensis</name>
    <dbReference type="NCBI Taxonomy" id="444605"/>
    <lineage>
        <taxon>Eukaryota</taxon>
        <taxon>Viridiplantae</taxon>
        <taxon>Streptophyta</taxon>
        <taxon>Embryophyta</taxon>
        <taxon>Tracheophyta</taxon>
        <taxon>Spermatophyta</taxon>
        <taxon>Magnoliopsida</taxon>
        <taxon>eudicotyledons</taxon>
        <taxon>Gunneridae</taxon>
        <taxon>Pentapetalae</taxon>
        <taxon>rosids</taxon>
        <taxon>fabids</taxon>
        <taxon>Malpighiales</taxon>
        <taxon>Salicaceae</taxon>
        <taxon>Saliceae</taxon>
        <taxon>Populus</taxon>
    </lineage>
</organism>
<feature type="signal peptide" evidence="2">
    <location>
        <begin position="1"/>
        <end position="20"/>
    </location>
</feature>
<evidence type="ECO:0000256" key="1">
    <source>
        <dbReference type="SAM" id="Phobius"/>
    </source>
</evidence>
<reference evidence="3 4" key="1">
    <citation type="journal article" date="2023" name="Mol. Ecol. Resour.">
        <title>Chromosome-level genome assembly of a triploid poplar Populus alba 'Berolinensis'.</title>
        <authorList>
            <person name="Chen S."/>
            <person name="Yu Y."/>
            <person name="Wang X."/>
            <person name="Wang S."/>
            <person name="Zhang T."/>
            <person name="Zhou Y."/>
            <person name="He R."/>
            <person name="Meng N."/>
            <person name="Wang Y."/>
            <person name="Liu W."/>
            <person name="Liu Z."/>
            <person name="Liu J."/>
            <person name="Guo Q."/>
            <person name="Huang H."/>
            <person name="Sederoff R.R."/>
            <person name="Wang G."/>
            <person name="Qu G."/>
            <person name="Chen S."/>
        </authorList>
    </citation>
    <scope>NUCLEOTIDE SEQUENCE [LARGE SCALE GENOMIC DNA]</scope>
    <source>
        <strain evidence="3">SC-2020</strain>
    </source>
</reference>
<accession>A0AAD6W674</accession>
<feature type="transmembrane region" description="Helical" evidence="1">
    <location>
        <begin position="36"/>
        <end position="53"/>
    </location>
</feature>
<dbReference type="Proteomes" id="UP001164929">
    <property type="component" value="Chromosome 4"/>
</dbReference>
<evidence type="ECO:0000313" key="3">
    <source>
        <dbReference type="EMBL" id="KAJ7000697.1"/>
    </source>
</evidence>
<evidence type="ECO:0000256" key="2">
    <source>
        <dbReference type="SAM" id="SignalP"/>
    </source>
</evidence>
<feature type="chain" id="PRO_5042005831" evidence="2">
    <location>
        <begin position="21"/>
        <end position="62"/>
    </location>
</feature>
<dbReference type="AlphaFoldDB" id="A0AAD6W674"/>
<gene>
    <name evidence="3" type="ORF">NC653_011217</name>
</gene>
<comment type="caution">
    <text evidence="3">The sequence shown here is derived from an EMBL/GenBank/DDBJ whole genome shotgun (WGS) entry which is preliminary data.</text>
</comment>